<evidence type="ECO:0000256" key="1">
    <source>
        <dbReference type="ARBA" id="ARBA00001946"/>
    </source>
</evidence>
<keyword evidence="5" id="KW-0119">Carbohydrate metabolism</keyword>
<organism evidence="6 7">
    <name type="scientific">Candidatus Scybalocola faecigallinarum</name>
    <dbReference type="NCBI Taxonomy" id="2840941"/>
    <lineage>
        <taxon>Bacteria</taxon>
        <taxon>Bacillati</taxon>
        <taxon>Bacillota</taxon>
        <taxon>Clostridia</taxon>
        <taxon>Lachnospirales</taxon>
        <taxon>Lachnospiraceae</taxon>
        <taxon>Lachnospiraceae incertae sedis</taxon>
        <taxon>Candidatus Scybalocola (ex Gilroy et al. 2021)</taxon>
    </lineage>
</organism>
<evidence type="ECO:0000313" key="6">
    <source>
        <dbReference type="EMBL" id="HIS48320.1"/>
    </source>
</evidence>
<accession>A0A9D1F6E9</accession>
<dbReference type="InterPro" id="IPR051600">
    <property type="entry name" value="Beta-PGM-like"/>
</dbReference>
<dbReference type="SFLD" id="SFLDG01129">
    <property type="entry name" value="C1.5:_HAD__Beta-PGM__Phosphata"/>
    <property type="match status" value="1"/>
</dbReference>
<dbReference type="GO" id="GO:0046872">
    <property type="term" value="F:metal ion binding"/>
    <property type="evidence" value="ECO:0007669"/>
    <property type="project" value="UniProtKB-KW"/>
</dbReference>
<proteinExistence type="inferred from homology"/>
<evidence type="ECO:0000256" key="2">
    <source>
        <dbReference type="ARBA" id="ARBA00006171"/>
    </source>
</evidence>
<comment type="caution">
    <text evidence="6">The sequence shown here is derived from an EMBL/GenBank/DDBJ whole genome shotgun (WGS) entry which is preliminary data.</text>
</comment>
<dbReference type="EMBL" id="DVIT01000052">
    <property type="protein sequence ID" value="HIS48320.1"/>
    <property type="molecule type" value="Genomic_DNA"/>
</dbReference>
<dbReference type="SFLD" id="SFLDG01135">
    <property type="entry name" value="C1.5.6:_HAD__Beta-PGM__Phospha"/>
    <property type="match status" value="1"/>
</dbReference>
<sequence length="216" mass="23693">MITSVLFDMDGVLIDSQPMHYEADVDTLAHFGVTVTEKDVEKYAGTTNMDRYTRFKADYGMDASVEDMVAFREMCIMDIIHSRTVHPIEGIPELLKDIRSCGLKTAVASSSSYDLIFAVLDKLNIREFFDQVISGEDLENSKPAPDIFLKAAGQLESAPEECVVIEDSANGVLAGVRAGMKVVGYVNPSSGVQDLSPAAVVIQSFKDIDSMRIRNI</sequence>
<gene>
    <name evidence="6" type="ORF">IAB46_12335</name>
</gene>
<comment type="similarity">
    <text evidence="2">Belongs to the HAD-like hydrolase superfamily. CbbY/CbbZ/Gph/YieH family.</text>
</comment>
<dbReference type="InterPro" id="IPR006439">
    <property type="entry name" value="HAD-SF_hydro_IA"/>
</dbReference>
<reference evidence="6" key="1">
    <citation type="submission" date="2020-10" db="EMBL/GenBank/DDBJ databases">
        <authorList>
            <person name="Gilroy R."/>
        </authorList>
    </citation>
    <scope>NUCLEOTIDE SEQUENCE</scope>
    <source>
        <strain evidence="6">CHK178-757</strain>
    </source>
</reference>
<dbReference type="InterPro" id="IPR041492">
    <property type="entry name" value="HAD_2"/>
</dbReference>
<evidence type="ECO:0000256" key="3">
    <source>
        <dbReference type="ARBA" id="ARBA00022723"/>
    </source>
</evidence>
<dbReference type="SUPFAM" id="SSF56784">
    <property type="entry name" value="HAD-like"/>
    <property type="match status" value="1"/>
</dbReference>
<dbReference type="Gene3D" id="1.10.150.240">
    <property type="entry name" value="Putative phosphatase, domain 2"/>
    <property type="match status" value="1"/>
</dbReference>
<keyword evidence="4" id="KW-0460">Magnesium</keyword>
<dbReference type="GO" id="GO:0003824">
    <property type="term" value="F:catalytic activity"/>
    <property type="evidence" value="ECO:0007669"/>
    <property type="project" value="UniProtKB-ARBA"/>
</dbReference>
<evidence type="ECO:0000256" key="5">
    <source>
        <dbReference type="ARBA" id="ARBA00023277"/>
    </source>
</evidence>
<dbReference type="Proteomes" id="UP000823927">
    <property type="component" value="Unassembled WGS sequence"/>
</dbReference>
<comment type="cofactor">
    <cofactor evidence="1">
        <name>Mg(2+)</name>
        <dbReference type="ChEBI" id="CHEBI:18420"/>
    </cofactor>
</comment>
<dbReference type="SFLD" id="SFLDS00003">
    <property type="entry name" value="Haloacid_Dehalogenase"/>
    <property type="match status" value="1"/>
</dbReference>
<dbReference type="Gene3D" id="3.40.50.1000">
    <property type="entry name" value="HAD superfamily/HAD-like"/>
    <property type="match status" value="1"/>
</dbReference>
<dbReference type="InterPro" id="IPR036412">
    <property type="entry name" value="HAD-like_sf"/>
</dbReference>
<dbReference type="Pfam" id="PF13419">
    <property type="entry name" value="HAD_2"/>
    <property type="match status" value="1"/>
</dbReference>
<dbReference type="InterPro" id="IPR023214">
    <property type="entry name" value="HAD_sf"/>
</dbReference>
<dbReference type="PANTHER" id="PTHR46193:SF18">
    <property type="entry name" value="HEXITOL PHOSPHATASE B"/>
    <property type="match status" value="1"/>
</dbReference>
<evidence type="ECO:0000313" key="7">
    <source>
        <dbReference type="Proteomes" id="UP000823927"/>
    </source>
</evidence>
<evidence type="ECO:0000256" key="4">
    <source>
        <dbReference type="ARBA" id="ARBA00022842"/>
    </source>
</evidence>
<dbReference type="NCBIfam" id="TIGR01509">
    <property type="entry name" value="HAD-SF-IA-v3"/>
    <property type="match status" value="1"/>
</dbReference>
<name>A0A9D1F6E9_9FIRM</name>
<dbReference type="PANTHER" id="PTHR46193">
    <property type="entry name" value="6-PHOSPHOGLUCONATE PHOSPHATASE"/>
    <property type="match status" value="1"/>
</dbReference>
<reference evidence="6" key="2">
    <citation type="journal article" date="2021" name="PeerJ">
        <title>Extensive microbial diversity within the chicken gut microbiome revealed by metagenomics and culture.</title>
        <authorList>
            <person name="Gilroy R."/>
            <person name="Ravi A."/>
            <person name="Getino M."/>
            <person name="Pursley I."/>
            <person name="Horton D.L."/>
            <person name="Alikhan N.F."/>
            <person name="Baker D."/>
            <person name="Gharbi K."/>
            <person name="Hall N."/>
            <person name="Watson M."/>
            <person name="Adriaenssens E.M."/>
            <person name="Foster-Nyarko E."/>
            <person name="Jarju S."/>
            <person name="Secka A."/>
            <person name="Antonio M."/>
            <person name="Oren A."/>
            <person name="Chaudhuri R.R."/>
            <person name="La Ragione R."/>
            <person name="Hildebrand F."/>
            <person name="Pallen M.J."/>
        </authorList>
    </citation>
    <scope>NUCLEOTIDE SEQUENCE</scope>
    <source>
        <strain evidence="6">CHK178-757</strain>
    </source>
</reference>
<protein>
    <submittedName>
        <fullName evidence="6">HAD family phosphatase</fullName>
    </submittedName>
</protein>
<dbReference type="InterPro" id="IPR023198">
    <property type="entry name" value="PGP-like_dom2"/>
</dbReference>
<keyword evidence="3" id="KW-0479">Metal-binding</keyword>
<dbReference type="AlphaFoldDB" id="A0A9D1F6E9"/>